<evidence type="ECO:0000256" key="1">
    <source>
        <dbReference type="SAM" id="Phobius"/>
    </source>
</evidence>
<proteinExistence type="predicted"/>
<gene>
    <name evidence="2" type="ORF">HV823_11930</name>
</gene>
<protein>
    <recommendedName>
        <fullName evidence="4">Phage tail tape measure protein</fullName>
    </recommendedName>
</protein>
<dbReference type="PANTHER" id="PTHR37813">
    <property type="entry name" value="FELS-2 PROPHAGE PROTEIN"/>
    <property type="match status" value="1"/>
</dbReference>
<keyword evidence="1" id="KW-0472">Membrane</keyword>
<keyword evidence="3" id="KW-1185">Reference proteome</keyword>
<name>A0ABX2QDX3_9HYPH</name>
<evidence type="ECO:0000313" key="2">
    <source>
        <dbReference type="EMBL" id="NVP55962.1"/>
    </source>
</evidence>
<dbReference type="Proteomes" id="UP000659172">
    <property type="component" value="Unassembled WGS sequence"/>
</dbReference>
<comment type="caution">
    <text evidence="2">The sequence shown here is derived from an EMBL/GenBank/DDBJ whole genome shotgun (WGS) entry which is preliminary data.</text>
</comment>
<feature type="transmembrane region" description="Helical" evidence="1">
    <location>
        <begin position="300"/>
        <end position="318"/>
    </location>
</feature>
<feature type="transmembrane region" description="Helical" evidence="1">
    <location>
        <begin position="268"/>
        <end position="293"/>
    </location>
</feature>
<dbReference type="PANTHER" id="PTHR37813:SF1">
    <property type="entry name" value="FELS-2 PROPHAGE PROTEIN"/>
    <property type="match status" value="1"/>
</dbReference>
<sequence>MASAVIGALRVNLGIDTAQFTEGLNGVRASMANVGKQLQGWGVKLSTYITAPLAAAGGAVAIAAGQMAKDIDELRKSAQISNVGFEEFQKLAFAARSVGIEGDKLADIFKDVNDRVGDFNATGGGPMKDFFETIAPKIGLTADAFKNLSGPQALQLYYDSLKKAGASQQDLTFYLEAMASDATALIPLLEQGGEGFRKLGEGAAVISEDQAAGLKSYNDSMRALGEAIKGVTIAIASSGVLEFITSLVQQLTSIVQALAKTNPELLKWGTVIAGAAAAIGPIVAGLGLFLTAIAAISAPVLAVVAGVTALTVAIVAFWPEINAAAAAIQSFLSGAWAGFVSAWDGMIEKVRSVGQAVVQFTNDVIAAFAALPAKMMEIGGQIIDGLWNGIKAKWETVKGGIRDLGTGIADTVKSTLGIHSPSRVMHEVGVNIMQGLSNGMASLQGNVQGVAAQTANDVTGAFGELQSVGQSLASSIGDVFSGLVKGGDEAKQAIKGLLKQLGEAALNSGLQALTNAFGGGAAGAGGAGGGFGNIVGSIVKSLFGFSQGGSILPGGASNFTGVDSQVVAFRKKPSEQVDIYDPNTQGRRSGATSIRGGDIIIQGDASEKTVGLIRQAINENNQKLAYARENEWR</sequence>
<dbReference type="RefSeq" id="WP_176949943.1">
    <property type="nucleotide sequence ID" value="NZ_JABXYK010000006.1"/>
</dbReference>
<evidence type="ECO:0008006" key="4">
    <source>
        <dbReference type="Google" id="ProtNLM"/>
    </source>
</evidence>
<evidence type="ECO:0000313" key="3">
    <source>
        <dbReference type="Proteomes" id="UP000659172"/>
    </source>
</evidence>
<organism evidence="2 3">
    <name type="scientific">Mycoplana rhizolycopersici</name>
    <dbReference type="NCBI Taxonomy" id="2746702"/>
    <lineage>
        <taxon>Bacteria</taxon>
        <taxon>Pseudomonadati</taxon>
        <taxon>Pseudomonadota</taxon>
        <taxon>Alphaproteobacteria</taxon>
        <taxon>Hyphomicrobiales</taxon>
        <taxon>Rhizobiaceae</taxon>
        <taxon>Mycoplana</taxon>
    </lineage>
</organism>
<keyword evidence="1" id="KW-1133">Transmembrane helix</keyword>
<accession>A0ABX2QDX3</accession>
<dbReference type="EMBL" id="JABXYK010000006">
    <property type="protein sequence ID" value="NVP55962.1"/>
    <property type="molecule type" value="Genomic_DNA"/>
</dbReference>
<reference evidence="2 3" key="1">
    <citation type="submission" date="2020-06" db="EMBL/GenBank/DDBJ databases">
        <title>Rhizobium sp.nov. isolated from the tomato plant.</title>
        <authorList>
            <person name="Thin K.K."/>
            <person name="Zhang X."/>
            <person name="He S."/>
        </authorList>
    </citation>
    <scope>NUCLEOTIDE SEQUENCE [LARGE SCALE GENOMIC DNA]</scope>
    <source>
        <strain evidence="2 3">DBTS2</strain>
    </source>
</reference>
<keyword evidence="1" id="KW-0812">Transmembrane</keyword>